<dbReference type="Proteomes" id="UP000224660">
    <property type="component" value="Segment"/>
</dbReference>
<proteinExistence type="predicted"/>
<sequence length="89" mass="10304">MDIRRVVQKSDLPAVMLIAKFEVEPDKYIKCSFEGYRKLQAEYENTGRITLSEEGVLRPQSLESYMGFKTVSIHSRLEDNGEELEDDTE</sequence>
<protein>
    <submittedName>
        <fullName evidence="1">Uncharacterized protein</fullName>
    </submittedName>
</protein>
<dbReference type="EMBL" id="KY368639">
    <property type="protein sequence ID" value="APZ82281.1"/>
    <property type="molecule type" value="Genomic_DNA"/>
</dbReference>
<evidence type="ECO:0000313" key="2">
    <source>
        <dbReference type="Proteomes" id="UP000224660"/>
    </source>
</evidence>
<gene>
    <name evidence="1" type="ORF">Goe2_c04100</name>
</gene>
<organism evidence="1 2">
    <name type="scientific">Bacillus phage vB_BsuM-Goe2</name>
    <dbReference type="NCBI Taxonomy" id="1933062"/>
    <lineage>
        <taxon>Viruses</taxon>
        <taxon>Duplodnaviria</taxon>
        <taxon>Heunggongvirae</taxon>
        <taxon>Uroviricota</taxon>
        <taxon>Caudoviricetes</taxon>
        <taxon>Herelleviridae</taxon>
        <taxon>Spounavirinae</taxon>
        <taxon>Okubovirus</taxon>
        <taxon>Okubovirus camphawk</taxon>
    </lineage>
</organism>
<name>A0A217EQH6_9CAUD</name>
<reference evidence="1 2" key="1">
    <citation type="journal article" date="2017" name="Viruses">
        <title>Characterization of Bacillus subtilis Viruses vB_BsuM-Goe2 and vB_BsuM-Goe3.</title>
        <authorList>
            <person name="Willms I.M."/>
            <person name="Hoppert M."/>
            <person name="Hertel R."/>
        </authorList>
    </citation>
    <scope>NUCLEOTIDE SEQUENCE [LARGE SCALE GENOMIC DNA]</scope>
</reference>
<accession>A0A217EQH6</accession>
<evidence type="ECO:0000313" key="1">
    <source>
        <dbReference type="EMBL" id="APZ82281.1"/>
    </source>
</evidence>